<name>A0A2N0B4H4_9LEPT</name>
<dbReference type="PANTHER" id="PTHR43813:SF1">
    <property type="entry name" value="ACYL-ACTIVATING ENZYME 16, CHLOROPLASTIC-RELATED"/>
    <property type="match status" value="1"/>
</dbReference>
<keyword evidence="3" id="KW-0436">Ligase</keyword>
<dbReference type="Gene3D" id="3.40.50.12780">
    <property type="entry name" value="N-terminal domain of ligase-like"/>
    <property type="match status" value="1"/>
</dbReference>
<gene>
    <name evidence="2" type="ORF">CH379_018795</name>
    <name evidence="3" type="ORF">CH379_18715</name>
</gene>
<feature type="domain" description="AMP-dependent synthetase/ligase" evidence="1">
    <location>
        <begin position="19"/>
        <end position="470"/>
    </location>
</feature>
<dbReference type="Proteomes" id="UP000232122">
    <property type="component" value="Unassembled WGS sequence"/>
</dbReference>
<reference evidence="3" key="1">
    <citation type="submission" date="2017-07" db="EMBL/GenBank/DDBJ databases">
        <title>Leptospira spp. isolated from tropical soils.</title>
        <authorList>
            <person name="Thibeaux R."/>
            <person name="Iraola G."/>
            <person name="Ferres I."/>
            <person name="Bierque E."/>
            <person name="Girault D."/>
            <person name="Soupe-Gilbert M.-E."/>
            <person name="Picardeau M."/>
            <person name="Goarant C."/>
        </authorList>
    </citation>
    <scope>NUCLEOTIDE SEQUENCE [LARGE SCALE GENOMIC DNA]</scope>
    <source>
        <strain evidence="3">ATI7-C-A5</strain>
    </source>
</reference>
<dbReference type="Pfam" id="PF00501">
    <property type="entry name" value="AMP-binding"/>
    <property type="match status" value="1"/>
</dbReference>
<dbReference type="EMBL" id="NPEF02000030">
    <property type="protein sequence ID" value="MDV6237684.1"/>
    <property type="molecule type" value="Genomic_DNA"/>
</dbReference>
<comment type="caution">
    <text evidence="3">The sequence shown here is derived from an EMBL/GenBank/DDBJ whole genome shotgun (WGS) entry which is preliminary data.</text>
</comment>
<keyword evidence="4" id="KW-1185">Reference proteome</keyword>
<dbReference type="OrthoDB" id="311554at2"/>
<protein>
    <submittedName>
        <fullName evidence="2">AMP-binding protein</fullName>
    </submittedName>
    <submittedName>
        <fullName evidence="3">Long-chain fatty acid--CoA ligase</fullName>
    </submittedName>
</protein>
<evidence type="ECO:0000313" key="2">
    <source>
        <dbReference type="EMBL" id="MDV6237684.1"/>
    </source>
</evidence>
<dbReference type="AlphaFoldDB" id="A0A2N0B4H4"/>
<dbReference type="InterPro" id="IPR052987">
    <property type="entry name" value="Chloroplast_AMP-bd_Enzymes"/>
</dbReference>
<organism evidence="3">
    <name type="scientific">Leptospira ellisii</name>
    <dbReference type="NCBI Taxonomy" id="2023197"/>
    <lineage>
        <taxon>Bacteria</taxon>
        <taxon>Pseudomonadati</taxon>
        <taxon>Spirochaetota</taxon>
        <taxon>Spirochaetia</taxon>
        <taxon>Leptospirales</taxon>
        <taxon>Leptospiraceae</taxon>
        <taxon>Leptospira</taxon>
    </lineage>
</organism>
<evidence type="ECO:0000313" key="3">
    <source>
        <dbReference type="EMBL" id="PJZ91426.1"/>
    </source>
</evidence>
<accession>A0A2N0B4H4</accession>
<proteinExistence type="predicted"/>
<dbReference type="GO" id="GO:0016874">
    <property type="term" value="F:ligase activity"/>
    <property type="evidence" value="ECO:0007669"/>
    <property type="project" value="UniProtKB-KW"/>
</dbReference>
<sequence length="645" mass="72317">MKSSRIPSIPSQTLYHVLKASAEAFADSTAQYYKPDGKTYQPLSFKKLNETVQQIGSGLISLGLEPETPVGLIADSSARWIWCSMAITNIGCVDVPRGTDSTEEDLLYILNHAECSIAFLENENALKKILNRESEYPHLKKVVLFDRKGDAGESGSFEIILLNDLIQKGKEWIRSKGADEFHKRGNAIREEDLATIVYTSGTTGRPKGVMLTHKNIVFNVDSALKGSDLNVYPTDRSMAYLPPWHIAERLVETVCLRAGGAEAFTSIATLSQDLAEIKPTLLLSVPRVWESLYNKIHDKVKTASPMQQTLFQLFKEIAVAYYKHLSRLQGLEYSFEKKSVFADLWQKFISAWIVILLWFPNQIAQLAFNKIKHGLGGELRFALSGAGALPQYIDTFFNAIGIPILEGYGMTELSGISTRRILGEITVGTLGRCIPGVQIKLTDEKGKEITQPGVKGIAWHKGDHVMKGYYKEPEKTKEILSSDGWLNSGDLLTWTVSGELKYSGRAKDTIVLLGGENLEPEPIEFALVRSEFIHQVMVVGHDQKTLSALIVPNEEALEKYLKELRSKLLNEVKNLNSDPDILSLFKNEIKSLVSNETGFKNFEKVSNFRILAKKFEPGDELTQTMKIKRNVVADKYKKEIEEMYR</sequence>
<dbReference type="PANTHER" id="PTHR43813">
    <property type="entry name" value="ACYL-ACTIVATING ENZYME 16, CHLOROPLASTIC-RELATED"/>
    <property type="match status" value="1"/>
</dbReference>
<dbReference type="SUPFAM" id="SSF56801">
    <property type="entry name" value="Acetyl-CoA synthetase-like"/>
    <property type="match status" value="1"/>
</dbReference>
<dbReference type="InterPro" id="IPR042099">
    <property type="entry name" value="ANL_N_sf"/>
</dbReference>
<dbReference type="EMBL" id="NPEF01000284">
    <property type="protein sequence ID" value="PJZ91426.1"/>
    <property type="molecule type" value="Genomic_DNA"/>
</dbReference>
<dbReference type="InterPro" id="IPR000873">
    <property type="entry name" value="AMP-dep_synth/lig_dom"/>
</dbReference>
<dbReference type="InterPro" id="IPR020845">
    <property type="entry name" value="AMP-binding_CS"/>
</dbReference>
<dbReference type="PROSITE" id="PS00455">
    <property type="entry name" value="AMP_BINDING"/>
    <property type="match status" value="1"/>
</dbReference>
<evidence type="ECO:0000259" key="1">
    <source>
        <dbReference type="Pfam" id="PF00501"/>
    </source>
</evidence>
<reference evidence="2 4" key="2">
    <citation type="journal article" date="2018" name="Microb. Genom.">
        <title>Deciphering the unexplored Leptospira diversity from soils uncovers genomic evolution to virulence.</title>
        <authorList>
            <person name="Thibeaux R."/>
            <person name="Iraola G."/>
            <person name="Ferres I."/>
            <person name="Bierque E."/>
            <person name="Girault D."/>
            <person name="Soupe-Gilbert M.E."/>
            <person name="Picardeau M."/>
            <person name="Goarant C."/>
        </authorList>
    </citation>
    <scope>NUCLEOTIDE SEQUENCE [LARGE SCALE GENOMIC DNA]</scope>
    <source>
        <strain evidence="2 4">ATI7-C-A5</strain>
    </source>
</reference>
<dbReference type="RefSeq" id="WP_100765684.1">
    <property type="nucleotide sequence ID" value="NZ_NPEF02000030.1"/>
</dbReference>
<evidence type="ECO:0000313" key="4">
    <source>
        <dbReference type="Proteomes" id="UP000232122"/>
    </source>
</evidence>
<dbReference type="InterPro" id="IPR020459">
    <property type="entry name" value="AMP-binding"/>
</dbReference>
<dbReference type="Pfam" id="PF23562">
    <property type="entry name" value="AMP-binding_C_3"/>
    <property type="match status" value="1"/>
</dbReference>
<dbReference type="PRINTS" id="PR00154">
    <property type="entry name" value="AMPBINDING"/>
</dbReference>
<reference evidence="2" key="3">
    <citation type="submission" date="2023-10" db="EMBL/GenBank/DDBJ databases">
        <authorList>
            <person name="Picardeau M."/>
            <person name="Thibeaux R."/>
        </authorList>
    </citation>
    <scope>NUCLEOTIDE SEQUENCE</scope>
    <source>
        <strain evidence="2">ATI7-C-A5</strain>
    </source>
</reference>